<proteinExistence type="predicted"/>
<sequence>MMGGTAADLLDLVAQMEEFAILPNTASFNLVLKAMYEAKETEAAEKLLQRLPFCSVEEIKVLAWLESFEVQDWISCVGGTSQDAMTSHIIVATALSIWYPSLVKPTLLQAATLLQSSGNIVVTPQQSFLQIEGMESTWMMCIGSEIHRLIRDIFFQIECKSGPSPNSIGEHHAVPASIRETWETLL</sequence>
<dbReference type="EMBL" id="JAUESC010000004">
    <property type="protein sequence ID" value="KAK0596947.1"/>
    <property type="molecule type" value="Genomic_DNA"/>
</dbReference>
<dbReference type="Proteomes" id="UP001168877">
    <property type="component" value="Unassembled WGS sequence"/>
</dbReference>
<evidence type="ECO:0008006" key="3">
    <source>
        <dbReference type="Google" id="ProtNLM"/>
    </source>
</evidence>
<dbReference type="PANTHER" id="PTHR47205:SF1">
    <property type="entry name" value="OS07G0599000 PROTEIN"/>
    <property type="match status" value="1"/>
</dbReference>
<name>A0AA39SMR4_ACESA</name>
<gene>
    <name evidence="1" type="ORF">LWI29_020418</name>
</gene>
<dbReference type="PANTHER" id="PTHR47205">
    <property type="entry name" value="OS07G0599000 PROTEIN"/>
    <property type="match status" value="1"/>
</dbReference>
<comment type="caution">
    <text evidence="1">The sequence shown here is derived from an EMBL/GenBank/DDBJ whole genome shotgun (WGS) entry which is preliminary data.</text>
</comment>
<evidence type="ECO:0000313" key="1">
    <source>
        <dbReference type="EMBL" id="KAK0596947.1"/>
    </source>
</evidence>
<dbReference type="InterPro" id="IPR044605">
    <property type="entry name" value="At1g26460-like"/>
</dbReference>
<reference evidence="1" key="1">
    <citation type="journal article" date="2022" name="Plant J.">
        <title>Strategies of tolerance reflected in two North American maple genomes.</title>
        <authorList>
            <person name="McEvoy S.L."/>
            <person name="Sezen U.U."/>
            <person name="Trouern-Trend A."/>
            <person name="McMahon S.M."/>
            <person name="Schaberg P.G."/>
            <person name="Yang J."/>
            <person name="Wegrzyn J.L."/>
            <person name="Swenson N.G."/>
        </authorList>
    </citation>
    <scope>NUCLEOTIDE SEQUENCE</scope>
    <source>
        <strain evidence="1">NS2018</strain>
    </source>
</reference>
<organism evidence="1 2">
    <name type="scientific">Acer saccharum</name>
    <name type="common">Sugar maple</name>
    <dbReference type="NCBI Taxonomy" id="4024"/>
    <lineage>
        <taxon>Eukaryota</taxon>
        <taxon>Viridiplantae</taxon>
        <taxon>Streptophyta</taxon>
        <taxon>Embryophyta</taxon>
        <taxon>Tracheophyta</taxon>
        <taxon>Spermatophyta</taxon>
        <taxon>Magnoliopsida</taxon>
        <taxon>eudicotyledons</taxon>
        <taxon>Gunneridae</taxon>
        <taxon>Pentapetalae</taxon>
        <taxon>rosids</taxon>
        <taxon>malvids</taxon>
        <taxon>Sapindales</taxon>
        <taxon>Sapindaceae</taxon>
        <taxon>Hippocastanoideae</taxon>
        <taxon>Acereae</taxon>
        <taxon>Acer</taxon>
    </lineage>
</organism>
<reference evidence="1" key="2">
    <citation type="submission" date="2023-06" db="EMBL/GenBank/DDBJ databases">
        <authorList>
            <person name="Swenson N.G."/>
            <person name="Wegrzyn J.L."/>
            <person name="Mcevoy S.L."/>
        </authorList>
    </citation>
    <scope>NUCLEOTIDE SEQUENCE</scope>
    <source>
        <strain evidence="1">NS2018</strain>
        <tissue evidence="1">Leaf</tissue>
    </source>
</reference>
<evidence type="ECO:0000313" key="2">
    <source>
        <dbReference type="Proteomes" id="UP001168877"/>
    </source>
</evidence>
<accession>A0AA39SMR4</accession>
<protein>
    <recommendedName>
        <fullName evidence="3">Pentatricopeptide repeat-containing protein</fullName>
    </recommendedName>
</protein>
<keyword evidence="2" id="KW-1185">Reference proteome</keyword>
<dbReference type="AlphaFoldDB" id="A0AA39SMR4"/>